<evidence type="ECO:0000313" key="4">
    <source>
        <dbReference type="EMBL" id="SET71653.1"/>
    </source>
</evidence>
<dbReference type="Pfam" id="PF03473">
    <property type="entry name" value="MOSC"/>
    <property type="match status" value="1"/>
</dbReference>
<dbReference type="AlphaFoldDB" id="A0A1I0GL23"/>
<dbReference type="EMBL" id="FOHK01000012">
    <property type="protein sequence ID" value="SET71653.1"/>
    <property type="molecule type" value="Genomic_DNA"/>
</dbReference>
<evidence type="ECO:0000313" key="5">
    <source>
        <dbReference type="Proteomes" id="UP000199308"/>
    </source>
</evidence>
<organism evidence="4 5">
    <name type="scientific">Thalassotalea agarivorans</name>
    <name type="common">Thalassomonas agarivorans</name>
    <dbReference type="NCBI Taxonomy" id="349064"/>
    <lineage>
        <taxon>Bacteria</taxon>
        <taxon>Pseudomonadati</taxon>
        <taxon>Pseudomonadota</taxon>
        <taxon>Gammaproteobacteria</taxon>
        <taxon>Alteromonadales</taxon>
        <taxon>Colwelliaceae</taxon>
        <taxon>Thalassotalea</taxon>
    </lineage>
</organism>
<sequence>MTDIFVSDIVTYPIKSIKGVHLSNSWIDDYGLSFDRRFVVSDLLGKFITARSDSKLCLIQANITPTGLILIAPDMPKLELNYQSFSQRYQTVTVWSSEIAAQHCGQQIDKWFSQYLNKPCQLLYFGSDSSRLVKNSTKQVAFADGYPLLLASQSSLADLSDKAGQTFSMAQFRPNIEISGAEAFAEDQWLHIRIGEVEFEVVKPCTRCNFTTIDPKTGEASSDNEPLATLMKYRRDEEGEVLFGQNMIPLNQGQINVGDSVEIIRTKATRPTLVPQKKSNEKTTEIEKIAPPSNETSVNILFDSWDTYHKGNNQETILEQGEAAGLILPYSCRGGICGRCKIKVADGQVLQLKDDALTDQEKGEGYVLACSSIPLGNITLVQG</sequence>
<dbReference type="RefSeq" id="WP_093330992.1">
    <property type="nucleotide sequence ID" value="NZ_AP027363.1"/>
</dbReference>
<accession>A0A1I0GL23</accession>
<evidence type="ECO:0008006" key="6">
    <source>
        <dbReference type="Google" id="ProtNLM"/>
    </source>
</evidence>
<feature type="domain" description="2Fe-2S ferredoxin-type" evidence="2">
    <location>
        <begin position="296"/>
        <end position="383"/>
    </location>
</feature>
<feature type="domain" description="MOSC" evidence="3">
    <location>
        <begin position="120"/>
        <end position="264"/>
    </location>
</feature>
<proteinExistence type="predicted"/>
<name>A0A1I0GL23_THASX</name>
<gene>
    <name evidence="4" type="ORF">SAMN05660429_02486</name>
</gene>
<dbReference type="PROSITE" id="PS51085">
    <property type="entry name" value="2FE2S_FER_2"/>
    <property type="match status" value="1"/>
</dbReference>
<dbReference type="SUPFAM" id="SSF50800">
    <property type="entry name" value="PK beta-barrel domain-like"/>
    <property type="match status" value="1"/>
</dbReference>
<dbReference type="Pfam" id="PF00111">
    <property type="entry name" value="Fer2"/>
    <property type="match status" value="1"/>
</dbReference>
<dbReference type="STRING" id="349064.SAMN05660429_02486"/>
<keyword evidence="1" id="KW-0830">Ubiquinone</keyword>
<dbReference type="Gene3D" id="3.10.20.30">
    <property type="match status" value="1"/>
</dbReference>
<dbReference type="PANTHER" id="PTHR14237:SF19">
    <property type="entry name" value="MITOCHONDRIAL AMIDOXIME REDUCING COMPONENT 1"/>
    <property type="match status" value="1"/>
</dbReference>
<evidence type="ECO:0000256" key="1">
    <source>
        <dbReference type="ARBA" id="ARBA00023075"/>
    </source>
</evidence>
<dbReference type="GO" id="GO:0030170">
    <property type="term" value="F:pyridoxal phosphate binding"/>
    <property type="evidence" value="ECO:0007669"/>
    <property type="project" value="InterPro"/>
</dbReference>
<dbReference type="InterPro" id="IPR011037">
    <property type="entry name" value="Pyrv_Knase-like_insert_dom_sf"/>
</dbReference>
<dbReference type="InterPro" id="IPR036010">
    <property type="entry name" value="2Fe-2S_ferredoxin-like_sf"/>
</dbReference>
<dbReference type="GO" id="GO:0003824">
    <property type="term" value="F:catalytic activity"/>
    <property type="evidence" value="ECO:0007669"/>
    <property type="project" value="InterPro"/>
</dbReference>
<keyword evidence="5" id="KW-1185">Reference proteome</keyword>
<dbReference type="InterPro" id="IPR005303">
    <property type="entry name" value="MOCOS_middle"/>
</dbReference>
<dbReference type="PANTHER" id="PTHR14237">
    <property type="entry name" value="MOLYBDOPTERIN COFACTOR SULFURASE MOSC"/>
    <property type="match status" value="1"/>
</dbReference>
<dbReference type="GO" id="GO:0051536">
    <property type="term" value="F:iron-sulfur cluster binding"/>
    <property type="evidence" value="ECO:0007669"/>
    <property type="project" value="InterPro"/>
</dbReference>
<dbReference type="Proteomes" id="UP000199308">
    <property type="component" value="Unassembled WGS sequence"/>
</dbReference>
<reference evidence="4 5" key="1">
    <citation type="submission" date="2016-10" db="EMBL/GenBank/DDBJ databases">
        <authorList>
            <person name="de Groot N.N."/>
        </authorList>
    </citation>
    <scope>NUCLEOTIDE SEQUENCE [LARGE SCALE GENOMIC DNA]</scope>
    <source>
        <strain evidence="4 5">DSM 19706</strain>
    </source>
</reference>
<dbReference type="InterPro" id="IPR001041">
    <property type="entry name" value="2Fe-2S_ferredoxin-type"/>
</dbReference>
<dbReference type="GO" id="GO:0030151">
    <property type="term" value="F:molybdenum ion binding"/>
    <property type="evidence" value="ECO:0007669"/>
    <property type="project" value="InterPro"/>
</dbReference>
<dbReference type="CDD" id="cd00207">
    <property type="entry name" value="fer2"/>
    <property type="match status" value="1"/>
</dbReference>
<dbReference type="OrthoDB" id="581532at2"/>
<dbReference type="SUPFAM" id="SSF141673">
    <property type="entry name" value="MOSC N-terminal domain-like"/>
    <property type="match status" value="1"/>
</dbReference>
<dbReference type="SUPFAM" id="SSF54292">
    <property type="entry name" value="2Fe-2S ferredoxin-like"/>
    <property type="match status" value="1"/>
</dbReference>
<evidence type="ECO:0000259" key="3">
    <source>
        <dbReference type="PROSITE" id="PS51340"/>
    </source>
</evidence>
<dbReference type="PROSITE" id="PS51340">
    <property type="entry name" value="MOSC"/>
    <property type="match status" value="1"/>
</dbReference>
<protein>
    <recommendedName>
        <fullName evidence="6">MOSC domain-containing protein</fullName>
    </recommendedName>
</protein>
<dbReference type="Pfam" id="PF03476">
    <property type="entry name" value="MOSC_N"/>
    <property type="match status" value="1"/>
</dbReference>
<dbReference type="InterPro" id="IPR012675">
    <property type="entry name" value="Beta-grasp_dom_sf"/>
</dbReference>
<dbReference type="InterPro" id="IPR005302">
    <property type="entry name" value="MoCF_Sase_C"/>
</dbReference>
<evidence type="ECO:0000259" key="2">
    <source>
        <dbReference type="PROSITE" id="PS51085"/>
    </source>
</evidence>